<evidence type="ECO:0000313" key="3">
    <source>
        <dbReference type="EMBL" id="KAI6660891.1"/>
    </source>
</evidence>
<dbReference type="GO" id="GO:0005546">
    <property type="term" value="F:phosphatidylinositol-4,5-bisphosphate binding"/>
    <property type="evidence" value="ECO:0007669"/>
    <property type="project" value="TreeGrafter"/>
</dbReference>
<dbReference type="Proteomes" id="UP001165289">
    <property type="component" value="Unassembled WGS sequence"/>
</dbReference>
<feature type="compositionally biased region" description="Low complexity" evidence="1">
    <location>
        <begin position="181"/>
        <end position="195"/>
    </location>
</feature>
<dbReference type="EMBL" id="JAKMXF010000022">
    <property type="protein sequence ID" value="KAI6660891.1"/>
    <property type="molecule type" value="Genomic_DNA"/>
</dbReference>
<feature type="compositionally biased region" description="Polar residues" evidence="1">
    <location>
        <begin position="367"/>
        <end position="392"/>
    </location>
</feature>
<reference evidence="3 4" key="1">
    <citation type="journal article" date="2023" name="BMC Biol.">
        <title>The compact genome of the sponge Oopsacas minuta (Hexactinellida) is lacking key metazoan core genes.</title>
        <authorList>
            <person name="Santini S."/>
            <person name="Schenkelaars Q."/>
            <person name="Jourda C."/>
            <person name="Duchesne M."/>
            <person name="Belahbib H."/>
            <person name="Rocher C."/>
            <person name="Selva M."/>
            <person name="Riesgo A."/>
            <person name="Vervoort M."/>
            <person name="Leys S.P."/>
            <person name="Kodjabachian L."/>
            <person name="Le Bivic A."/>
            <person name="Borchiellini C."/>
            <person name="Claverie J.M."/>
            <person name="Renard E."/>
        </authorList>
    </citation>
    <scope>NUCLEOTIDE SEQUENCE [LARGE SCALE GENOMIC DNA]</scope>
    <source>
        <strain evidence="3">SPO-2</strain>
    </source>
</reference>
<evidence type="ECO:0000313" key="4">
    <source>
        <dbReference type="Proteomes" id="UP001165289"/>
    </source>
</evidence>
<feature type="compositionally biased region" description="Polar residues" evidence="1">
    <location>
        <begin position="1137"/>
        <end position="1162"/>
    </location>
</feature>
<dbReference type="GO" id="GO:0051014">
    <property type="term" value="P:actin filament severing"/>
    <property type="evidence" value="ECO:0007669"/>
    <property type="project" value="TreeGrafter"/>
</dbReference>
<proteinExistence type="predicted"/>
<dbReference type="InterPro" id="IPR007122">
    <property type="entry name" value="Villin/Gelsolin"/>
</dbReference>
<dbReference type="PRINTS" id="PR00597">
    <property type="entry name" value="GELSOLIN"/>
</dbReference>
<dbReference type="SMART" id="SM00153">
    <property type="entry name" value="VHP"/>
    <property type="match status" value="1"/>
</dbReference>
<feature type="compositionally biased region" description="Polar residues" evidence="1">
    <location>
        <begin position="547"/>
        <end position="558"/>
    </location>
</feature>
<feature type="region of interest" description="Disordered" evidence="1">
    <location>
        <begin position="35"/>
        <end position="92"/>
    </location>
</feature>
<dbReference type="PANTHER" id="PTHR11977:SF45">
    <property type="entry name" value="SUPERVILLIN"/>
    <property type="match status" value="1"/>
</dbReference>
<feature type="compositionally biased region" description="Polar residues" evidence="1">
    <location>
        <begin position="328"/>
        <end position="343"/>
    </location>
</feature>
<feature type="region of interest" description="Disordered" evidence="1">
    <location>
        <begin position="228"/>
        <end position="558"/>
    </location>
</feature>
<accession>A0AAV7KHL5</accession>
<dbReference type="GO" id="GO:0008154">
    <property type="term" value="P:actin polymerization or depolymerization"/>
    <property type="evidence" value="ECO:0007669"/>
    <property type="project" value="TreeGrafter"/>
</dbReference>
<dbReference type="GO" id="GO:0051015">
    <property type="term" value="F:actin filament binding"/>
    <property type="evidence" value="ECO:0007669"/>
    <property type="project" value="InterPro"/>
</dbReference>
<dbReference type="InterPro" id="IPR036886">
    <property type="entry name" value="Villin_headpiece_dom_sf"/>
</dbReference>
<feature type="compositionally biased region" description="Basic and acidic residues" evidence="1">
    <location>
        <begin position="1203"/>
        <end position="1214"/>
    </location>
</feature>
<feature type="region of interest" description="Disordered" evidence="1">
    <location>
        <begin position="127"/>
        <end position="195"/>
    </location>
</feature>
<keyword evidence="4" id="KW-1185">Reference proteome</keyword>
<feature type="compositionally biased region" description="Low complexity" evidence="1">
    <location>
        <begin position="393"/>
        <end position="408"/>
    </location>
</feature>
<feature type="region of interest" description="Disordered" evidence="1">
    <location>
        <begin position="582"/>
        <end position="726"/>
    </location>
</feature>
<name>A0AAV7KHL5_9METZ</name>
<dbReference type="InterPro" id="IPR003128">
    <property type="entry name" value="Villin_headpiece"/>
</dbReference>
<organism evidence="3 4">
    <name type="scientific">Oopsacas minuta</name>
    <dbReference type="NCBI Taxonomy" id="111878"/>
    <lineage>
        <taxon>Eukaryota</taxon>
        <taxon>Metazoa</taxon>
        <taxon>Porifera</taxon>
        <taxon>Hexactinellida</taxon>
        <taxon>Hexasterophora</taxon>
        <taxon>Lyssacinosida</taxon>
        <taxon>Leucopsacidae</taxon>
        <taxon>Oopsacas</taxon>
    </lineage>
</organism>
<feature type="compositionally biased region" description="Low complexity" evidence="1">
    <location>
        <begin position="535"/>
        <end position="546"/>
    </location>
</feature>
<dbReference type="PROSITE" id="PS51089">
    <property type="entry name" value="HP"/>
    <property type="match status" value="1"/>
</dbReference>
<dbReference type="GO" id="GO:0005737">
    <property type="term" value="C:cytoplasm"/>
    <property type="evidence" value="ECO:0007669"/>
    <property type="project" value="TreeGrafter"/>
</dbReference>
<protein>
    <recommendedName>
        <fullName evidence="2">HP domain-containing protein</fullName>
    </recommendedName>
</protein>
<feature type="compositionally biased region" description="Polar residues" evidence="1">
    <location>
        <begin position="603"/>
        <end position="701"/>
    </location>
</feature>
<dbReference type="SUPFAM" id="SSF47050">
    <property type="entry name" value="VHP, Villin headpiece domain"/>
    <property type="match status" value="1"/>
</dbReference>
<feature type="domain" description="HP" evidence="2">
    <location>
        <begin position="1707"/>
        <end position="1770"/>
    </location>
</feature>
<comment type="caution">
    <text evidence="3">The sequence shown here is derived from an EMBL/GenBank/DDBJ whole genome shotgun (WGS) entry which is preliminary data.</text>
</comment>
<feature type="compositionally biased region" description="Polar residues" evidence="1">
    <location>
        <begin position="414"/>
        <end position="527"/>
    </location>
</feature>
<dbReference type="SUPFAM" id="SSF55753">
    <property type="entry name" value="Actin depolymerizing proteins"/>
    <property type="match status" value="5"/>
</dbReference>
<feature type="compositionally biased region" description="Low complexity" evidence="1">
    <location>
        <begin position="251"/>
        <end position="271"/>
    </location>
</feature>
<dbReference type="InterPro" id="IPR029006">
    <property type="entry name" value="ADF-H/Gelsolin-like_dom_sf"/>
</dbReference>
<feature type="compositionally biased region" description="Polar residues" evidence="1">
    <location>
        <begin position="273"/>
        <end position="311"/>
    </location>
</feature>
<dbReference type="SMART" id="SM00262">
    <property type="entry name" value="GEL"/>
    <property type="match status" value="2"/>
</dbReference>
<feature type="region of interest" description="Disordered" evidence="1">
    <location>
        <begin position="1076"/>
        <end position="1214"/>
    </location>
</feature>
<gene>
    <name evidence="3" type="ORF">LOD99_13615</name>
</gene>
<dbReference type="Gene3D" id="1.10.950.10">
    <property type="entry name" value="Villin headpiece domain"/>
    <property type="match status" value="1"/>
</dbReference>
<feature type="compositionally biased region" description="Polar residues" evidence="1">
    <location>
        <begin position="1083"/>
        <end position="1130"/>
    </location>
</feature>
<feature type="compositionally biased region" description="Low complexity" evidence="1">
    <location>
        <begin position="40"/>
        <end position="54"/>
    </location>
</feature>
<dbReference type="Gene3D" id="3.40.20.10">
    <property type="entry name" value="Severin"/>
    <property type="match status" value="5"/>
</dbReference>
<evidence type="ECO:0000256" key="1">
    <source>
        <dbReference type="SAM" id="MobiDB-lite"/>
    </source>
</evidence>
<dbReference type="GO" id="GO:0051016">
    <property type="term" value="P:barbed-end actin filament capping"/>
    <property type="evidence" value="ECO:0007669"/>
    <property type="project" value="TreeGrafter"/>
</dbReference>
<sequence length="1770" mass="195293">MAEIDFINEVYEDLPPPDAQYLSVAPTYQQDGLTNGIQYPSLTSTSSSFDSPTLPKDDKQTKLVNNNNNSSSFTSYQQEQKQIDSTDDDNVSQEIDSDLCISSGDHSYMKVNDVVENEISDLLGSLKLRDKSGSSGGGKRDLHLRHSFHAPPTHNEIREQAMSRRRTVSTSTASDTGNPFLLSSSLTSSARPSNSLDSSLLIGSTNQLFKGLAVSPIRENYRMSSPLHRTHSALPSVTPPKATVAKTPKYTAGSANRTTTSTTPKATVVRTSPRATGSATKTNPQSRNTPITPKSTSSAAVRRTPQLNSSAGPKIGAVASMKGPAFSKSRSATGSRVVSSNRTGLGERIRNNPQGRPKTPTLAPGFQNLSVRKTSNPVISQSTRSRPTSQGVGSASSNSSLNSSLKGSIKPITRYNTYGSTESLQTPGTKTGSANKNQNSTSPKIQGSSGISSPGKTTPKHTPTSNYSPDKQRTGVANKQTASTLSRQINSPVRTQSPQTSNPIRTTTSNASVASRNRSQTAVTPVNTREVGKNTTPSKTPSTATTRNPNQYNPITRSKSVNATIPPTRLATKVQSATFLPPAQKKASAGAAPFKRTPIITANPANSPHNKSAQIKSTQTNSPQTKSTHANSPQTKSTQANSPQTKSTQANSPQTKSTQANSPQIKSTQANSPQIKSTQANSPQIKSTQANSPQIKSTQAIPSLHTDKSILPPNTVTSHDNDPFGIPLIAPTRPKEYDHRLQVRNKLPARPTRGLIQQNATENHLNTIKRKVSVSCPNSPRATPDLYSAGENPIQTKLDVKTFKFLLKPRDKESLLMGAAERSPIYTSHEHVLIKVKGKRQVHARITEPKVTSMNKGNAYIFISLTELWLWVGPDANPAEVSKARSLANRIFKQKELGCKAIFLSEIDFREQNTNTTRTYALFNALEGTEKEIRASTSEDSDEIYEKGMALVTKVYEVVSLPDGNFIATIIHEDKYISVKTNMLKTEKVLIFDFGTEVYLWVGKQSAANPQLRKQGEKMAKEIFDNCYAAPSFDPNHILTKTNSPNKNTNSLSLMTNRATGQIEKNLEGKAIGVSSPDHAQKVVQQSPQRNPAVKQTNPQSRLNSANKSKTVSPLKTNTNTTTKRIPSTVTRDRVMNVNTHLTASTPSTGRAQASRASSTPPKKTLERKTAATPQPPGLGRAMSTARGTILSENTSHLHNRPRSQEGNREDMLAPEHKTPVYTNQVRPAYSVLARMNEGAETVLFGDKFSDWKGALGIISTKPAELGKKNLIAAHIELTPCDTKLMLQERKVPSSIVDPVVNRLKADNVKTVSLKKWLVKEYNNEFKHFELNHDEFPLFYSNECYVYKWIYEHTLFPIRKNNLKTTSATKERGMIFFWQGDECSINAKGAVAAISIEIDEDGNLHKERLPQGKEDALFLQLFNGKMTVYLGKSDDNHNYDKFFFVRGSTPSETCLIEIPPENLCLNSLGCYVYTCEADQTVYAWRGANSSPAQNACLETVVEKITIRKNFTIVLINEGESSNIFDKFTVDSSSIVSATGAEVVINTPHLFELCGASGQFTFNQYIPQIYTNEQNPLIFLQLDLYSAQQPTIFMLDVYYEVYIWFGWWPNKTHNSRNHVTSESLTNTGVSDTRWQGDKKLAIQTALNYVKDAGRMNCPVYVTFAGSEPESFKHLFPFWIMKKDLNGVSRNDNPFHPRGKVLAEDLLATYTRTRYTYEELTRRPLPEGVDPGKLEMYLSEQEFESIFNMKKIEFGKMQSWKQKLLREQYKLY</sequence>
<evidence type="ECO:0000259" key="2">
    <source>
        <dbReference type="PROSITE" id="PS51089"/>
    </source>
</evidence>
<dbReference type="Pfam" id="PF02209">
    <property type="entry name" value="VHP"/>
    <property type="match status" value="1"/>
</dbReference>
<dbReference type="PANTHER" id="PTHR11977">
    <property type="entry name" value="VILLIN"/>
    <property type="match status" value="1"/>
</dbReference>
<dbReference type="GO" id="GO:0015629">
    <property type="term" value="C:actin cytoskeleton"/>
    <property type="evidence" value="ECO:0007669"/>
    <property type="project" value="TreeGrafter"/>
</dbReference>